<dbReference type="PRINTS" id="PR00125">
    <property type="entry name" value="ATPASEDELTA"/>
</dbReference>
<dbReference type="SUPFAM" id="SSF47928">
    <property type="entry name" value="N-terminal domain of the delta subunit of the F1F0-ATP synthase"/>
    <property type="match status" value="1"/>
</dbReference>
<evidence type="ECO:0000256" key="1">
    <source>
        <dbReference type="ARBA" id="ARBA00004370"/>
    </source>
</evidence>
<comment type="function">
    <text evidence="8">This protein is part of the stalk that links CF(0) to CF(1). It either transmits conformational changes from CF(0) to CF(1) or is implicated in proton conduction.</text>
</comment>
<evidence type="ECO:0000256" key="8">
    <source>
        <dbReference type="HAMAP-Rule" id="MF_01416"/>
    </source>
</evidence>
<gene>
    <name evidence="8 9" type="primary">atpH</name>
    <name evidence="9" type="ORF">ACFSBK_10580</name>
</gene>
<evidence type="ECO:0000256" key="4">
    <source>
        <dbReference type="ARBA" id="ARBA00023065"/>
    </source>
</evidence>
<comment type="similarity">
    <text evidence="8">Belongs to the ATPase delta chain family.</text>
</comment>
<dbReference type="InterPro" id="IPR026015">
    <property type="entry name" value="ATP_synth_OSCP/delta_N_sf"/>
</dbReference>
<dbReference type="PANTHER" id="PTHR11910">
    <property type="entry name" value="ATP SYNTHASE DELTA CHAIN"/>
    <property type="match status" value="1"/>
</dbReference>
<keyword evidence="8" id="KW-1003">Cell membrane</keyword>
<name>A0ABW4NR95_9LACT</name>
<comment type="subcellular location">
    <subcellularLocation>
        <location evidence="8">Cell membrane</location>
        <topology evidence="8">Peripheral membrane protein</topology>
    </subcellularLocation>
    <subcellularLocation>
        <location evidence="1">Membrane</location>
    </subcellularLocation>
</comment>
<keyword evidence="10" id="KW-1185">Reference proteome</keyword>
<dbReference type="Gene3D" id="1.10.520.20">
    <property type="entry name" value="N-terminal domain of the delta subunit of the F1F0-ATP synthase"/>
    <property type="match status" value="1"/>
</dbReference>
<keyword evidence="5 8" id="KW-0472">Membrane</keyword>
<comment type="function">
    <text evidence="8">F(1)F(0) ATP synthase produces ATP from ADP in the presence of a proton or sodium gradient. F-type ATPases consist of two structural domains, F(1) containing the extramembraneous catalytic core and F(0) containing the membrane proton channel, linked together by a central stalk and a peripheral stalk. During catalysis, ATP synthesis in the catalytic domain of F(1) is coupled via a rotary mechanism of the central stalk subunits to proton translocation.</text>
</comment>
<evidence type="ECO:0000256" key="5">
    <source>
        <dbReference type="ARBA" id="ARBA00023136"/>
    </source>
</evidence>
<keyword evidence="2 8" id="KW-0813">Transport</keyword>
<dbReference type="RefSeq" id="WP_082664192.1">
    <property type="nucleotide sequence ID" value="NZ_JBHSQC010000001.1"/>
</dbReference>
<dbReference type="InterPro" id="IPR020781">
    <property type="entry name" value="ATPase_OSCP/d_CS"/>
</dbReference>
<dbReference type="NCBIfam" id="TIGR01145">
    <property type="entry name" value="ATP_synt_delta"/>
    <property type="match status" value="1"/>
</dbReference>
<evidence type="ECO:0000313" key="10">
    <source>
        <dbReference type="Proteomes" id="UP001597285"/>
    </source>
</evidence>
<reference evidence="10" key="1">
    <citation type="journal article" date="2019" name="Int. J. Syst. Evol. Microbiol.">
        <title>The Global Catalogue of Microorganisms (GCM) 10K type strain sequencing project: providing services to taxonomists for standard genome sequencing and annotation.</title>
        <authorList>
            <consortium name="The Broad Institute Genomics Platform"/>
            <consortium name="The Broad Institute Genome Sequencing Center for Infectious Disease"/>
            <person name="Wu L."/>
            <person name="Ma J."/>
        </authorList>
    </citation>
    <scope>NUCLEOTIDE SEQUENCE [LARGE SCALE GENOMIC DNA]</scope>
    <source>
        <strain evidence="10">KCTC 42143</strain>
    </source>
</reference>
<accession>A0ABW4NR95</accession>
<keyword evidence="3 8" id="KW-0375">Hydrogen ion transport</keyword>
<evidence type="ECO:0000313" key="9">
    <source>
        <dbReference type="EMBL" id="MFD1800291.1"/>
    </source>
</evidence>
<dbReference type="Proteomes" id="UP001597285">
    <property type="component" value="Unassembled WGS sequence"/>
</dbReference>
<keyword evidence="6 8" id="KW-0139">CF(1)</keyword>
<comment type="caution">
    <text evidence="9">The sequence shown here is derived from an EMBL/GenBank/DDBJ whole genome shotgun (WGS) entry which is preliminary data.</text>
</comment>
<dbReference type="EMBL" id="JBHUFF010000019">
    <property type="protein sequence ID" value="MFD1800291.1"/>
    <property type="molecule type" value="Genomic_DNA"/>
</dbReference>
<protein>
    <recommendedName>
        <fullName evidence="8">ATP synthase subunit delta</fullName>
    </recommendedName>
    <alternativeName>
        <fullName evidence="8">ATP synthase F(1) sector subunit delta</fullName>
    </alternativeName>
    <alternativeName>
        <fullName evidence="8">F-type ATPase subunit delta</fullName>
        <shortName evidence="8">F-ATPase subunit delta</shortName>
    </alternativeName>
</protein>
<dbReference type="Pfam" id="PF00213">
    <property type="entry name" value="OSCP"/>
    <property type="match status" value="1"/>
</dbReference>
<proteinExistence type="inferred from homology"/>
<dbReference type="HAMAP" id="MF_01416">
    <property type="entry name" value="ATP_synth_delta_bact"/>
    <property type="match status" value="1"/>
</dbReference>
<sequence>MRLNRDMDASQLAKAFYQDALEKGTEDEAFDNLMDIRQIYAGNKNLTKFFNNRQIAQTDKEQVLEDLTKTFSSDMQNFIKTIYNFRRMSDLLAIVNAYETLYDHENRTAIANVTTTVPLTESQEKRIQEVFIKKLGARKVLIKTIIDEEILGGVIIEIENKIFDGSIRANLESLRKQLVKE</sequence>
<dbReference type="PROSITE" id="PS00389">
    <property type="entry name" value="ATPASE_DELTA"/>
    <property type="match status" value="1"/>
</dbReference>
<keyword evidence="7 8" id="KW-0066">ATP synthesis</keyword>
<keyword evidence="4 8" id="KW-0406">Ion transport</keyword>
<evidence type="ECO:0000256" key="6">
    <source>
        <dbReference type="ARBA" id="ARBA00023196"/>
    </source>
</evidence>
<evidence type="ECO:0000256" key="2">
    <source>
        <dbReference type="ARBA" id="ARBA00022448"/>
    </source>
</evidence>
<dbReference type="InterPro" id="IPR000711">
    <property type="entry name" value="ATPase_OSCP/dsu"/>
</dbReference>
<organism evidence="9 10">
    <name type="scientific">Carnobacterium antarcticum</name>
    <dbReference type="NCBI Taxonomy" id="2126436"/>
    <lineage>
        <taxon>Bacteria</taxon>
        <taxon>Bacillati</taxon>
        <taxon>Bacillota</taxon>
        <taxon>Bacilli</taxon>
        <taxon>Lactobacillales</taxon>
        <taxon>Carnobacteriaceae</taxon>
        <taxon>Carnobacterium</taxon>
    </lineage>
</organism>
<evidence type="ECO:0000256" key="7">
    <source>
        <dbReference type="ARBA" id="ARBA00023310"/>
    </source>
</evidence>
<evidence type="ECO:0000256" key="3">
    <source>
        <dbReference type="ARBA" id="ARBA00022781"/>
    </source>
</evidence>